<dbReference type="PRINTS" id="PR00455">
    <property type="entry name" value="HTHTETR"/>
</dbReference>
<evidence type="ECO:0000256" key="1">
    <source>
        <dbReference type="ARBA" id="ARBA00023125"/>
    </source>
</evidence>
<organism evidence="4 5">
    <name type="scientific">Acinetobacter rudis</name>
    <dbReference type="NCBI Taxonomy" id="632955"/>
    <lineage>
        <taxon>Bacteria</taxon>
        <taxon>Pseudomonadati</taxon>
        <taxon>Pseudomonadota</taxon>
        <taxon>Gammaproteobacteria</taxon>
        <taxon>Moraxellales</taxon>
        <taxon>Moraxellaceae</taxon>
        <taxon>Acinetobacter</taxon>
    </lineage>
</organism>
<dbReference type="PROSITE" id="PS50977">
    <property type="entry name" value="HTH_TETR_2"/>
    <property type="match status" value="1"/>
</dbReference>
<dbReference type="Gene3D" id="1.10.357.10">
    <property type="entry name" value="Tetracycline Repressor, domain 2"/>
    <property type="match status" value="1"/>
</dbReference>
<evidence type="ECO:0000259" key="3">
    <source>
        <dbReference type="PROSITE" id="PS50977"/>
    </source>
</evidence>
<dbReference type="EMBL" id="JAVIDL010000065">
    <property type="protein sequence ID" value="MDQ8937269.1"/>
    <property type="molecule type" value="Genomic_DNA"/>
</dbReference>
<dbReference type="InterPro" id="IPR009057">
    <property type="entry name" value="Homeodomain-like_sf"/>
</dbReference>
<dbReference type="GO" id="GO:0003677">
    <property type="term" value="F:DNA binding"/>
    <property type="evidence" value="ECO:0007669"/>
    <property type="project" value="UniProtKB-UniRule"/>
</dbReference>
<gene>
    <name evidence="4" type="ORF">RFH47_16270</name>
</gene>
<reference evidence="4" key="1">
    <citation type="submission" date="2023-08" db="EMBL/GenBank/DDBJ databases">
        <title>Emergence of clinically-relevant ST2 carbapenem-resistant Acinetobacter baumannii strains in hospital sewages in Zhejiang, East of China.</title>
        <authorList>
            <person name="Kaichao C."/>
            <person name="Zhang R."/>
        </authorList>
    </citation>
    <scope>NUCLEOTIDE SEQUENCE</scope>
    <source>
        <strain evidence="4">M-RB-37</strain>
    </source>
</reference>
<dbReference type="Pfam" id="PF00440">
    <property type="entry name" value="TetR_N"/>
    <property type="match status" value="1"/>
</dbReference>
<feature type="domain" description="HTH tetR-type" evidence="3">
    <location>
        <begin position="15"/>
        <end position="75"/>
    </location>
</feature>
<evidence type="ECO:0000313" key="4">
    <source>
        <dbReference type="EMBL" id="MDQ8937269.1"/>
    </source>
</evidence>
<keyword evidence="1 2" id="KW-0238">DNA-binding</keyword>
<feature type="DNA-binding region" description="H-T-H motif" evidence="2">
    <location>
        <begin position="38"/>
        <end position="57"/>
    </location>
</feature>
<dbReference type="RefSeq" id="WP_308982218.1">
    <property type="nucleotide sequence ID" value="NZ_JAVIDL010000065.1"/>
</dbReference>
<dbReference type="InterPro" id="IPR001647">
    <property type="entry name" value="HTH_TetR"/>
</dbReference>
<name>A0AAW8JHT7_9GAMM</name>
<sequence length="189" mass="21412">MIVRNVGRPNKKQPLISPETILNGAIVFLENYGFSALSMRSLAKELGINPMTIYYYFKNKECLIKALANQIYATILPISSGTLSNQIKHLLLEYHQCIVRYPELTLSIFNHPDTFPEEAQRITNTLIELTSQLECASKQATLWVHILIDFTHGAAIAESIQKVKHNEIEARNYYLQSLTLLLSSIGFVT</sequence>
<evidence type="ECO:0000313" key="5">
    <source>
        <dbReference type="Proteomes" id="UP001243844"/>
    </source>
</evidence>
<comment type="caution">
    <text evidence="4">The sequence shown here is derived from an EMBL/GenBank/DDBJ whole genome shotgun (WGS) entry which is preliminary data.</text>
</comment>
<dbReference type="AlphaFoldDB" id="A0AAW8JHT7"/>
<protein>
    <submittedName>
        <fullName evidence="4">TetR/AcrR family transcriptional regulator</fullName>
    </submittedName>
</protein>
<evidence type="ECO:0000256" key="2">
    <source>
        <dbReference type="PROSITE-ProRule" id="PRU00335"/>
    </source>
</evidence>
<dbReference type="Proteomes" id="UP001243844">
    <property type="component" value="Unassembled WGS sequence"/>
</dbReference>
<proteinExistence type="predicted"/>
<accession>A0AAW8JHT7</accession>
<dbReference type="SUPFAM" id="SSF46689">
    <property type="entry name" value="Homeodomain-like"/>
    <property type="match status" value="1"/>
</dbReference>